<dbReference type="GO" id="GO:0000287">
    <property type="term" value="F:magnesium ion binding"/>
    <property type="evidence" value="ECO:0007669"/>
    <property type="project" value="InterPro"/>
</dbReference>
<dbReference type="GO" id="GO:0008897">
    <property type="term" value="F:holo-[acyl-carrier-protein] synthase activity"/>
    <property type="evidence" value="ECO:0007669"/>
    <property type="project" value="InterPro"/>
</dbReference>
<dbReference type="PANTHER" id="PTHR12215">
    <property type="entry name" value="PHOSPHOPANTETHEINE TRANSFERASE"/>
    <property type="match status" value="1"/>
</dbReference>
<evidence type="ECO:0000256" key="2">
    <source>
        <dbReference type="ARBA" id="ARBA00022679"/>
    </source>
</evidence>
<proteinExistence type="inferred from homology"/>
<sequence>MPANGKNGALQLWYYKTAAHHDKETQQYLALLPPAQQRYYKQLQHPRRAQQYLFSRLLICSALSERFNQPLSRWQIEERRHCAPVIHNLPLHGYISLTHSKALIGFALSDNNVGIDLEYKKRTRDFTSAAGLFMSPNEICAMPTSTAAKEAYFYRLWCAKEALYKALPATQQSKTSLATLSYQDLKMANTQWQLFEATMDNHQLAVVSSQVINAESLHINELKFNV</sequence>
<dbReference type="RefSeq" id="WP_126158456.1">
    <property type="nucleotide sequence ID" value="NZ_RQXW01000007.1"/>
</dbReference>
<dbReference type="EMBL" id="RQXW01000007">
    <property type="protein sequence ID" value="RTE65949.1"/>
    <property type="molecule type" value="Genomic_DNA"/>
</dbReference>
<dbReference type="AlphaFoldDB" id="A0A430KR08"/>
<gene>
    <name evidence="4" type="ORF">EH243_09715</name>
</gene>
<dbReference type="InterPro" id="IPR037143">
    <property type="entry name" value="4-PPantetheinyl_Trfase_dom_sf"/>
</dbReference>
<dbReference type="OrthoDB" id="9808281at2"/>
<dbReference type="GO" id="GO:0005829">
    <property type="term" value="C:cytosol"/>
    <property type="evidence" value="ECO:0007669"/>
    <property type="project" value="TreeGrafter"/>
</dbReference>
<organism evidence="4 5">
    <name type="scientific">Amphritea opalescens</name>
    <dbReference type="NCBI Taxonomy" id="2490544"/>
    <lineage>
        <taxon>Bacteria</taxon>
        <taxon>Pseudomonadati</taxon>
        <taxon>Pseudomonadota</taxon>
        <taxon>Gammaproteobacteria</taxon>
        <taxon>Oceanospirillales</taxon>
        <taxon>Oceanospirillaceae</taxon>
        <taxon>Amphritea</taxon>
    </lineage>
</organism>
<dbReference type="Gene3D" id="3.90.470.20">
    <property type="entry name" value="4'-phosphopantetheinyl transferase domain"/>
    <property type="match status" value="1"/>
</dbReference>
<evidence type="ECO:0000313" key="4">
    <source>
        <dbReference type="EMBL" id="RTE65949.1"/>
    </source>
</evidence>
<dbReference type="PANTHER" id="PTHR12215:SF15">
    <property type="entry name" value="4'-PHOSPHOPANTETHEINYL TRANSFERASE SUPERFAMILY-RELATED"/>
    <property type="match status" value="1"/>
</dbReference>
<name>A0A430KR08_9GAMM</name>
<comment type="similarity">
    <text evidence="1">Belongs to the P-Pant transferase superfamily. Gsp/Sfp/HetI/AcpT family.</text>
</comment>
<evidence type="ECO:0000256" key="1">
    <source>
        <dbReference type="ARBA" id="ARBA00010990"/>
    </source>
</evidence>
<keyword evidence="2 4" id="KW-0808">Transferase</keyword>
<dbReference type="GO" id="GO:0019878">
    <property type="term" value="P:lysine biosynthetic process via aminoadipic acid"/>
    <property type="evidence" value="ECO:0007669"/>
    <property type="project" value="TreeGrafter"/>
</dbReference>
<dbReference type="Pfam" id="PF01648">
    <property type="entry name" value="ACPS"/>
    <property type="match status" value="1"/>
</dbReference>
<evidence type="ECO:0000259" key="3">
    <source>
        <dbReference type="Pfam" id="PF01648"/>
    </source>
</evidence>
<feature type="domain" description="4'-phosphopantetheinyl transferase" evidence="3">
    <location>
        <begin position="113"/>
        <end position="198"/>
    </location>
</feature>
<dbReference type="InterPro" id="IPR050559">
    <property type="entry name" value="P-Pant_transferase_sf"/>
</dbReference>
<evidence type="ECO:0000313" key="5">
    <source>
        <dbReference type="Proteomes" id="UP000283087"/>
    </source>
</evidence>
<protein>
    <submittedName>
        <fullName evidence="4">4'-phosphopantetheinyl transferase superfamily protein</fullName>
    </submittedName>
</protein>
<accession>A0A430KR08</accession>
<dbReference type="InterPro" id="IPR008278">
    <property type="entry name" value="4-PPantetheinyl_Trfase_dom"/>
</dbReference>
<dbReference type="SUPFAM" id="SSF56214">
    <property type="entry name" value="4'-phosphopantetheinyl transferase"/>
    <property type="match status" value="2"/>
</dbReference>
<dbReference type="Proteomes" id="UP000283087">
    <property type="component" value="Unassembled WGS sequence"/>
</dbReference>
<keyword evidence="5" id="KW-1185">Reference proteome</keyword>
<comment type="caution">
    <text evidence="4">The sequence shown here is derived from an EMBL/GenBank/DDBJ whole genome shotgun (WGS) entry which is preliminary data.</text>
</comment>
<reference evidence="4 5" key="1">
    <citation type="submission" date="2018-11" db="EMBL/GenBank/DDBJ databases">
        <title>The draft genome sequence of Amphritea opalescens ANRC-JH13T.</title>
        <authorList>
            <person name="Fang Z."/>
            <person name="Zhang Y."/>
            <person name="Han X."/>
        </authorList>
    </citation>
    <scope>NUCLEOTIDE SEQUENCE [LARGE SCALE GENOMIC DNA]</scope>
    <source>
        <strain evidence="4 5">ANRC-JH13</strain>
    </source>
</reference>